<feature type="domain" description="Putative sugar diacid recognition" evidence="2">
    <location>
        <begin position="6"/>
        <end position="130"/>
    </location>
</feature>
<organism evidence="5 6">
    <name type="scientific">Natronobacillus azotifigens</name>
    <dbReference type="NCBI Taxonomy" id="472978"/>
    <lineage>
        <taxon>Bacteria</taxon>
        <taxon>Bacillati</taxon>
        <taxon>Bacillota</taxon>
        <taxon>Bacilli</taxon>
        <taxon>Bacillales</taxon>
        <taxon>Bacillaceae</taxon>
        <taxon>Natronobacillus</taxon>
    </lineage>
</organism>
<dbReference type="Pfam" id="PF17853">
    <property type="entry name" value="GGDEF_2"/>
    <property type="match status" value="1"/>
</dbReference>
<proteinExistence type="inferred from homology"/>
<name>A0A9J6RBF9_9BACI</name>
<dbReference type="RefSeq" id="WP_268779788.1">
    <property type="nucleotide sequence ID" value="NZ_JAPRAT010000011.1"/>
</dbReference>
<sequence>MNVSVALAQEIVEQMKQIINQEVNYMNQKGVIIASTDPNRIGNFHGGAKTVIETNQKLIIDYDKQFTGTKKGINVPVKMENETIGVIGITGEKEEVEKYGEIIKKMTEILIKENYLNTLSFRKREQDRLLIETLRQHKQWDEQTKIQLNLLDFDRSLNYTCVVGKPSSYFSNQEHVYHGLDHYFTHNQSCHYAVLQDTVYLLFKTNHAATVTNELNKLNHFLFHELKLNYHFGISPVENLAVTIYQHFKQAEHALTWALVEAQSIVFYQDMDLGLLITTLKTEAKTAFVDKMLGAIPENEREKLKEILLTYGANNKSITKSCETLFIHKNTCQYRLNKLKDYTGYDPKDINDYVKLYLAFILDD</sequence>
<evidence type="ECO:0000259" key="3">
    <source>
        <dbReference type="Pfam" id="PF13556"/>
    </source>
</evidence>
<gene>
    <name evidence="5" type="ORF">OWO01_07320</name>
</gene>
<dbReference type="InterPro" id="IPR041522">
    <property type="entry name" value="CdaR_GGDEF"/>
</dbReference>
<evidence type="ECO:0000313" key="5">
    <source>
        <dbReference type="EMBL" id="MCZ0703018.1"/>
    </source>
</evidence>
<dbReference type="PANTHER" id="PTHR33744">
    <property type="entry name" value="CARBOHYDRATE DIACID REGULATOR"/>
    <property type="match status" value="1"/>
</dbReference>
<dbReference type="InterPro" id="IPR008599">
    <property type="entry name" value="Diacid_rec"/>
</dbReference>
<dbReference type="Proteomes" id="UP001084197">
    <property type="component" value="Unassembled WGS sequence"/>
</dbReference>
<dbReference type="Gene3D" id="1.10.10.2840">
    <property type="entry name" value="PucR C-terminal helix-turn-helix domain"/>
    <property type="match status" value="1"/>
</dbReference>
<dbReference type="InterPro" id="IPR042070">
    <property type="entry name" value="PucR_C-HTH_sf"/>
</dbReference>
<evidence type="ECO:0000259" key="2">
    <source>
        <dbReference type="Pfam" id="PF05651"/>
    </source>
</evidence>
<keyword evidence="6" id="KW-1185">Reference proteome</keyword>
<dbReference type="PANTHER" id="PTHR33744:SF16">
    <property type="entry name" value="CARBOHYDRATE DIACID REGULATOR"/>
    <property type="match status" value="1"/>
</dbReference>
<evidence type="ECO:0000256" key="1">
    <source>
        <dbReference type="ARBA" id="ARBA00006754"/>
    </source>
</evidence>
<accession>A0A9J6RBF9</accession>
<comment type="similarity">
    <text evidence="1">Belongs to the CdaR family.</text>
</comment>
<evidence type="ECO:0000313" key="6">
    <source>
        <dbReference type="Proteomes" id="UP001084197"/>
    </source>
</evidence>
<comment type="caution">
    <text evidence="5">The sequence shown here is derived from an EMBL/GenBank/DDBJ whole genome shotgun (WGS) entry which is preliminary data.</text>
</comment>
<dbReference type="InterPro" id="IPR025736">
    <property type="entry name" value="PucR_C-HTH_dom"/>
</dbReference>
<reference evidence="5" key="1">
    <citation type="submission" date="2022-11" db="EMBL/GenBank/DDBJ databases">
        <title>WGS of Natronobacillus azotifigens 24KS-1, an anaerobic diazotrophic haloalkaliphile from soda-rich habitats.</title>
        <authorList>
            <person name="Sorokin D.Y."/>
            <person name="Merkel A.Y."/>
        </authorList>
    </citation>
    <scope>NUCLEOTIDE SEQUENCE</scope>
    <source>
        <strain evidence="5">24KS-1</strain>
    </source>
</reference>
<feature type="domain" description="PucR C-terminal helix-turn-helix" evidence="3">
    <location>
        <begin position="305"/>
        <end position="361"/>
    </location>
</feature>
<protein>
    <submittedName>
        <fullName evidence="5">Helix-turn-helix domain-containing protein</fullName>
    </submittedName>
</protein>
<evidence type="ECO:0000259" key="4">
    <source>
        <dbReference type="Pfam" id="PF17853"/>
    </source>
</evidence>
<dbReference type="AlphaFoldDB" id="A0A9J6RBF9"/>
<dbReference type="Pfam" id="PF05651">
    <property type="entry name" value="Diacid_rec"/>
    <property type="match status" value="1"/>
</dbReference>
<dbReference type="InterPro" id="IPR051448">
    <property type="entry name" value="CdaR-like_regulators"/>
</dbReference>
<dbReference type="Pfam" id="PF13556">
    <property type="entry name" value="HTH_30"/>
    <property type="match status" value="1"/>
</dbReference>
<feature type="domain" description="CdaR GGDEF-like" evidence="4">
    <location>
        <begin position="145"/>
        <end position="255"/>
    </location>
</feature>
<dbReference type="EMBL" id="JAPRAT010000011">
    <property type="protein sequence ID" value="MCZ0703018.1"/>
    <property type="molecule type" value="Genomic_DNA"/>
</dbReference>